<keyword evidence="3" id="KW-0238">DNA-binding</keyword>
<reference evidence="6" key="1">
    <citation type="submission" date="2013-12" db="EMBL/GenBank/DDBJ databases">
        <authorList>
            <person name="Aslett M."/>
        </authorList>
    </citation>
    <scope>NUCLEOTIDE SEQUENCE [LARGE SCALE GENOMIC DNA]</scope>
    <source>
        <strain evidence="6">Lindley</strain>
    </source>
</reference>
<dbReference type="Gene3D" id="3.40.50.2300">
    <property type="match status" value="1"/>
</dbReference>
<evidence type="ECO:0000313" key="6">
    <source>
        <dbReference type="Proteomes" id="UP000050741"/>
    </source>
</evidence>
<dbReference type="PRINTS" id="PR00038">
    <property type="entry name" value="HTHLUXR"/>
</dbReference>
<accession>A0A183CSH1</accession>
<dbReference type="WBParaSite" id="GPLIN_001582900">
    <property type="protein sequence ID" value="GPLIN_001582900"/>
    <property type="gene ID" value="GPLIN_001582900"/>
</dbReference>
<dbReference type="InterPro" id="IPR039420">
    <property type="entry name" value="WalR-like"/>
</dbReference>
<dbReference type="PANTHER" id="PTHR43214">
    <property type="entry name" value="TWO-COMPONENT RESPONSE REGULATOR"/>
    <property type="match status" value="1"/>
</dbReference>
<keyword evidence="1" id="KW-0902">Two-component regulatory system</keyword>
<keyword evidence="2" id="KW-0805">Transcription regulation</keyword>
<dbReference type="PANTHER" id="PTHR43214:SF3">
    <property type="entry name" value="RESPONSE REGULATOR UVRY"/>
    <property type="match status" value="1"/>
</dbReference>
<organism evidence="6 7">
    <name type="scientific">Globodera pallida</name>
    <name type="common">Potato cyst nematode worm</name>
    <name type="synonym">Heterodera pallida</name>
    <dbReference type="NCBI Taxonomy" id="36090"/>
    <lineage>
        <taxon>Eukaryota</taxon>
        <taxon>Metazoa</taxon>
        <taxon>Ecdysozoa</taxon>
        <taxon>Nematoda</taxon>
        <taxon>Chromadorea</taxon>
        <taxon>Rhabditida</taxon>
        <taxon>Tylenchina</taxon>
        <taxon>Tylenchomorpha</taxon>
        <taxon>Tylenchoidea</taxon>
        <taxon>Heteroderidae</taxon>
        <taxon>Heteroderinae</taxon>
        <taxon>Globodera</taxon>
    </lineage>
</organism>
<name>A0A183CSH1_GLOPA</name>
<dbReference type="Pfam" id="PF00196">
    <property type="entry name" value="GerE"/>
    <property type="match status" value="1"/>
</dbReference>
<evidence type="ECO:0000256" key="2">
    <source>
        <dbReference type="ARBA" id="ARBA00023015"/>
    </source>
</evidence>
<dbReference type="InterPro" id="IPR016032">
    <property type="entry name" value="Sig_transdc_resp-reg_C-effctor"/>
</dbReference>
<reference evidence="7" key="3">
    <citation type="submission" date="2016-06" db="UniProtKB">
        <authorList>
            <consortium name="WormBaseParasite"/>
        </authorList>
    </citation>
    <scope>IDENTIFICATION</scope>
</reference>
<protein>
    <submittedName>
        <fullName evidence="7">HTH luxR-type domain-containing protein</fullName>
    </submittedName>
</protein>
<dbReference type="InterPro" id="IPR011110">
    <property type="entry name" value="Reg_prop"/>
</dbReference>
<dbReference type="Pfam" id="PF07494">
    <property type="entry name" value="Reg_prop"/>
    <property type="match status" value="1"/>
</dbReference>
<dbReference type="SMART" id="SM00421">
    <property type="entry name" value="HTH_LUXR"/>
    <property type="match status" value="1"/>
</dbReference>
<evidence type="ECO:0000256" key="1">
    <source>
        <dbReference type="ARBA" id="ARBA00023012"/>
    </source>
</evidence>
<dbReference type="InterPro" id="IPR015943">
    <property type="entry name" value="WD40/YVTN_repeat-like_dom_sf"/>
</dbReference>
<dbReference type="Gene3D" id="2.130.10.10">
    <property type="entry name" value="YVTN repeat-like/Quinoprotein amine dehydrogenase"/>
    <property type="match status" value="1"/>
</dbReference>
<reference evidence="6" key="2">
    <citation type="submission" date="2014-05" db="EMBL/GenBank/DDBJ databases">
        <title>The genome and life-stage specific transcriptomes of Globodera pallida elucidate key aspects of plant parasitism by a cyst nematode.</title>
        <authorList>
            <person name="Cotton J.A."/>
            <person name="Lilley C.J."/>
            <person name="Jones L.M."/>
            <person name="Kikuchi T."/>
            <person name="Reid A.J."/>
            <person name="Thorpe P."/>
            <person name="Tsai I.J."/>
            <person name="Beasley H."/>
            <person name="Blok V."/>
            <person name="Cock P.J.A."/>
            <person name="Van den Akker S.E."/>
            <person name="Holroyd N."/>
            <person name="Hunt M."/>
            <person name="Mantelin S."/>
            <person name="Naghra H."/>
            <person name="Pain A."/>
            <person name="Palomares-Rius J.E."/>
            <person name="Zarowiecki M."/>
            <person name="Berriman M."/>
            <person name="Jones J.T."/>
            <person name="Urwin P.E."/>
        </authorList>
    </citation>
    <scope>NUCLEOTIDE SEQUENCE [LARGE SCALE GENOMIC DNA]</scope>
    <source>
        <strain evidence="6">Lindley</strain>
    </source>
</reference>
<dbReference type="GO" id="GO:0003677">
    <property type="term" value="F:DNA binding"/>
    <property type="evidence" value="ECO:0007669"/>
    <property type="project" value="UniProtKB-KW"/>
</dbReference>
<dbReference type="AlphaFoldDB" id="A0A183CSH1"/>
<evidence type="ECO:0000256" key="3">
    <source>
        <dbReference type="ARBA" id="ARBA00023125"/>
    </source>
</evidence>
<feature type="domain" description="HTH luxR-type" evidence="5">
    <location>
        <begin position="63"/>
        <end position="126"/>
    </location>
</feature>
<evidence type="ECO:0000313" key="7">
    <source>
        <dbReference type="WBParaSite" id="GPLIN_001582900"/>
    </source>
</evidence>
<dbReference type="InterPro" id="IPR000792">
    <property type="entry name" value="Tscrpt_reg_LuxR_C"/>
</dbReference>
<dbReference type="GO" id="GO:0000160">
    <property type="term" value="P:phosphorelay signal transduction system"/>
    <property type="evidence" value="ECO:0007669"/>
    <property type="project" value="UniProtKB-KW"/>
</dbReference>
<keyword evidence="6" id="KW-1185">Reference proteome</keyword>
<keyword evidence="4" id="KW-0804">Transcription</keyword>
<proteinExistence type="predicted"/>
<evidence type="ECO:0000256" key="4">
    <source>
        <dbReference type="ARBA" id="ARBA00023163"/>
    </source>
</evidence>
<evidence type="ECO:0000259" key="5">
    <source>
        <dbReference type="PROSITE" id="PS50043"/>
    </source>
</evidence>
<dbReference type="GO" id="GO:0006355">
    <property type="term" value="P:regulation of DNA-templated transcription"/>
    <property type="evidence" value="ECO:0007669"/>
    <property type="project" value="InterPro"/>
</dbReference>
<dbReference type="PROSITE" id="PS50043">
    <property type="entry name" value="HTH_LUXR_2"/>
    <property type="match status" value="1"/>
</dbReference>
<sequence>SSYDEQLYALPFLKAGANGYISKTAVNYDFAQAVEQVLSGRTYASPEVMQHAFKQLFNAGTAEESKISKLSERELEVARLLVKGASTKIISQRLSLSPSSISTYKAKIFERLGVTNGQQQLPAGYWVQHFTDENGLPQNSVKAILRDGNGFIWLTTEAGVVRFDGHSFLTFDRSDLPISSNRIGGINPFAGKEPRRNSILGSLPAQYHVDPSSEHYFAAAGRNEYYIWRHDEGPFRDFFLIGSKPYGIDDKGISQPSKLPAGRLPSKGTLLRIAAMQNYRLISGCFGITFRVRHSFT</sequence>
<dbReference type="SUPFAM" id="SSF46894">
    <property type="entry name" value="C-terminal effector domain of the bipartite response regulators"/>
    <property type="match status" value="1"/>
</dbReference>
<dbReference type="Proteomes" id="UP000050741">
    <property type="component" value="Unassembled WGS sequence"/>
</dbReference>